<protein>
    <submittedName>
        <fullName evidence="1">Uncharacterized protein</fullName>
    </submittedName>
</protein>
<name>A0A951U8T1_9CYAN</name>
<organism evidence="1 2">
    <name type="scientific">Symplocastrum torsivum CPER-KK1</name>
    <dbReference type="NCBI Taxonomy" id="450513"/>
    <lineage>
        <taxon>Bacteria</taxon>
        <taxon>Bacillati</taxon>
        <taxon>Cyanobacteriota</taxon>
        <taxon>Cyanophyceae</taxon>
        <taxon>Oscillatoriophycideae</taxon>
        <taxon>Oscillatoriales</taxon>
        <taxon>Microcoleaceae</taxon>
        <taxon>Symplocastrum</taxon>
    </lineage>
</organism>
<accession>A0A951U8T1</accession>
<reference evidence="1" key="1">
    <citation type="submission" date="2021-05" db="EMBL/GenBank/DDBJ databases">
        <authorList>
            <person name="Pietrasiak N."/>
            <person name="Ward R."/>
            <person name="Stajich J.E."/>
            <person name="Kurbessoian T."/>
        </authorList>
    </citation>
    <scope>NUCLEOTIDE SEQUENCE</scope>
    <source>
        <strain evidence="1">CPER-KK1</strain>
    </source>
</reference>
<evidence type="ECO:0000313" key="2">
    <source>
        <dbReference type="Proteomes" id="UP000753908"/>
    </source>
</evidence>
<dbReference type="EMBL" id="JAHHIF010000007">
    <property type="protein sequence ID" value="MBW4544199.1"/>
    <property type="molecule type" value="Genomic_DNA"/>
</dbReference>
<proteinExistence type="predicted"/>
<gene>
    <name evidence="1" type="ORF">KME25_07135</name>
</gene>
<dbReference type="AlphaFoldDB" id="A0A951U8T1"/>
<dbReference type="Proteomes" id="UP000753908">
    <property type="component" value="Unassembled WGS sequence"/>
</dbReference>
<evidence type="ECO:0000313" key="1">
    <source>
        <dbReference type="EMBL" id="MBW4544199.1"/>
    </source>
</evidence>
<comment type="caution">
    <text evidence="1">The sequence shown here is derived from an EMBL/GenBank/DDBJ whole genome shotgun (WGS) entry which is preliminary data.</text>
</comment>
<sequence>MQRNLLAIALNDMPLSSQLQTGERWPTFEEILQRLHTQGIFIHPEQLAEFLLAHGLPVHLRYVPARLRLKALVINQNYQGDMVRLIEELEPPSWDFSWMDSIQKPFTQDDHSTFAHLFEQQEQPCWDYL</sequence>
<reference evidence="1" key="2">
    <citation type="journal article" date="2022" name="Microbiol. Resour. Announc.">
        <title>Metagenome Sequencing to Explore Phylogenomics of Terrestrial Cyanobacteria.</title>
        <authorList>
            <person name="Ward R.D."/>
            <person name="Stajich J.E."/>
            <person name="Johansen J.R."/>
            <person name="Huntemann M."/>
            <person name="Clum A."/>
            <person name="Foster B."/>
            <person name="Foster B."/>
            <person name="Roux S."/>
            <person name="Palaniappan K."/>
            <person name="Varghese N."/>
            <person name="Mukherjee S."/>
            <person name="Reddy T.B.K."/>
            <person name="Daum C."/>
            <person name="Copeland A."/>
            <person name="Chen I.A."/>
            <person name="Ivanova N.N."/>
            <person name="Kyrpides N.C."/>
            <person name="Shapiro N."/>
            <person name="Eloe-Fadrosh E.A."/>
            <person name="Pietrasiak N."/>
        </authorList>
    </citation>
    <scope>NUCLEOTIDE SEQUENCE</scope>
    <source>
        <strain evidence="1">CPER-KK1</strain>
    </source>
</reference>